<dbReference type="RefSeq" id="XP_025347236.1">
    <property type="nucleotide sequence ID" value="XM_025489800.1"/>
</dbReference>
<feature type="compositionally biased region" description="Low complexity" evidence="1">
    <location>
        <begin position="1087"/>
        <end position="1099"/>
    </location>
</feature>
<feature type="compositionally biased region" description="Polar residues" evidence="1">
    <location>
        <begin position="80"/>
        <end position="97"/>
    </location>
</feature>
<feature type="compositionally biased region" description="Low complexity" evidence="1">
    <location>
        <begin position="250"/>
        <end position="260"/>
    </location>
</feature>
<feature type="compositionally biased region" description="Basic and acidic residues" evidence="1">
    <location>
        <begin position="996"/>
        <end position="1006"/>
    </location>
</feature>
<sequence>MTDFQEQHQQPQPSIYHRRSQTAGNPGDFSQFPLQPVQLKSQPQLQQPTPTSIPSTSPTQPTLTEDHADHQPRVFAALPSQRSSNGNGRQPVTSVTSVPGEPTASSADSPAIASSGMIDPIRHRSASGSVVQRNMAHGLGPPFSLSTEQLQLGGSPAMGGPSWATDGHPALSTPQSPIEGRRGAGVLSSRLQAHLQNIALQRTADPDFESNGSKEVIQEQPSAPNAPQQDQLLPASVITHPGEPSHRVRTMSSSSTSSNSRRALELNAAYPFTASEPPVAPTPLLSLARIGRLAPEATPAAKLQAATQRPPLSAISTASLPDLAGRSVERPLSAHSGPSPLRLSGDGQAPQQSEPETITKIGILLDDVVALAASARDLFLQGNHGPSSMCLGELSRSLARIGMLGTQSLANIQQHNGGGGEQPGVDPRIKNGASESSGEPHSRNHSDSGAQSGVTLPPESPGIRKRPSNPMDELPIKTMRGKNGEPVEPPAAPPSAPPTTGPRSGSRDGEIGMNMQMFQAIRPAAPPLLHATSAPLVPQLKNLGPSDATQPQLQLQGWHDSGSGSMPAAGGSVGPTPNQTPPSPQDTATFAANTANVTPLQQQQSNTPLHSLPSTPVNVNTPQAIKHTRTRSLLEEAFSASRRQFEDMARSPLLAIRDDDAPWLDDSGGQSPAEEAWTPTEDMDDPLGQLMGAAGNGQFDTYHSIKTEATQDPNAPAAESSHVMTLKGTVDAPDMPGRGAIPTLPPHIQERLDALFYRYLRYVCSHNDCSDAHGEGIHQTLMPKRMSRLNHSEDFRPFKFRIQAFVNRWQEEVYRSGITEEQCSPKRLRQYLWTQPYISRFNEDGRKAKSKGNHVWIVEGRKLSDEEWEFQRFERKIVGPAERIAFHDTPWHWILRVWDPQMSAASIKPTFSVITKPDWLRLKDIPDSLEKSLTGTPNAGSQGGLVAVSAQCLHGNGMVQTLRIEFELQVASSPKDSAPGRSSTMATAIAIGDRQPVFERKIERRGAPSNPGSADMPAHPYPGANPLNSTGNSSANLTSVTSQSMPPPPGMDFPQDMGRPGAPLQHMHPLSQPATHGDLGPFPNGGPSMHPVQPHQHQMQPNNAAFALPHQATQMLPPAFPASATASAPARQGQEGNGLFPSFDFPFTAPEAYPSNAQQVPVYLDGQGDSPMLPVNDHQPPFQQQQQQQQPAQTQAQAQAAANAGLLPQLSAPQLGGAMTPNASQGNTQPHDHLHKLQVRAVIEKLQRDQTAELSLTLPTERRKSQVEQETDQRDYHQQHQQYHQNAVAAAVASGQAHAHAQMQSAQQMQQLQQLQQTMDQHAFDAMSSIAPNGLPPPAHHVFDHGLGLDAALALSVNMDTGAFPQLSFDPHQQQHHQQQHRDQQQGQH</sequence>
<feature type="compositionally biased region" description="Low complexity" evidence="1">
    <location>
        <begin position="1121"/>
        <end position="1130"/>
    </location>
</feature>
<feature type="region of interest" description="Disordered" evidence="1">
    <location>
        <begin position="972"/>
        <end position="1099"/>
    </location>
</feature>
<evidence type="ECO:0000313" key="3">
    <source>
        <dbReference type="Proteomes" id="UP000245942"/>
    </source>
</evidence>
<feature type="compositionally biased region" description="Basic and acidic residues" evidence="1">
    <location>
        <begin position="1380"/>
        <end position="1389"/>
    </location>
</feature>
<feature type="region of interest" description="Disordered" evidence="1">
    <location>
        <begin position="659"/>
        <end position="691"/>
    </location>
</feature>
<gene>
    <name evidence="2" type="ORF">BCV69DRAFT_218353</name>
</gene>
<feature type="compositionally biased region" description="Low complexity" evidence="1">
    <location>
        <begin position="587"/>
        <end position="598"/>
    </location>
</feature>
<dbReference type="GeneID" id="37011534"/>
<feature type="region of interest" description="Disordered" evidence="1">
    <location>
        <begin position="1211"/>
        <end position="1230"/>
    </location>
</feature>
<organism evidence="2 3">
    <name type="scientific">Pseudomicrostroma glucosiphilum</name>
    <dbReference type="NCBI Taxonomy" id="1684307"/>
    <lineage>
        <taxon>Eukaryota</taxon>
        <taxon>Fungi</taxon>
        <taxon>Dikarya</taxon>
        <taxon>Basidiomycota</taxon>
        <taxon>Ustilaginomycotina</taxon>
        <taxon>Exobasidiomycetes</taxon>
        <taxon>Microstromatales</taxon>
        <taxon>Microstromatales incertae sedis</taxon>
        <taxon>Pseudomicrostroma</taxon>
    </lineage>
</organism>
<feature type="region of interest" description="Disordered" evidence="1">
    <location>
        <begin position="540"/>
        <end position="620"/>
    </location>
</feature>
<keyword evidence="3" id="KW-1185">Reference proteome</keyword>
<feature type="region of interest" description="Disordered" evidence="1">
    <location>
        <begin position="1254"/>
        <end position="1285"/>
    </location>
</feature>
<feature type="compositionally biased region" description="Basic and acidic residues" evidence="1">
    <location>
        <begin position="1260"/>
        <end position="1278"/>
    </location>
</feature>
<feature type="region of interest" description="Disordered" evidence="1">
    <location>
        <begin position="411"/>
        <end position="510"/>
    </location>
</feature>
<feature type="compositionally biased region" description="Low complexity" evidence="1">
    <location>
        <begin position="104"/>
        <end position="114"/>
    </location>
</feature>
<feature type="region of interest" description="Disordered" evidence="1">
    <location>
        <begin position="1121"/>
        <end position="1143"/>
    </location>
</feature>
<dbReference type="STRING" id="1684307.A0A316U479"/>
<protein>
    <submittedName>
        <fullName evidence="2">Uncharacterized protein</fullName>
    </submittedName>
</protein>
<evidence type="ECO:0000313" key="2">
    <source>
        <dbReference type="EMBL" id="PWN20076.1"/>
    </source>
</evidence>
<dbReference type="Proteomes" id="UP000245942">
    <property type="component" value="Unassembled WGS sequence"/>
</dbReference>
<feature type="region of interest" description="Disordered" evidence="1">
    <location>
        <begin position="203"/>
        <end position="260"/>
    </location>
</feature>
<dbReference type="EMBL" id="KZ819329">
    <property type="protein sequence ID" value="PWN20076.1"/>
    <property type="molecule type" value="Genomic_DNA"/>
</dbReference>
<feature type="compositionally biased region" description="Low complexity" evidence="1">
    <location>
        <begin position="33"/>
        <end position="63"/>
    </location>
</feature>
<feature type="region of interest" description="Disordered" evidence="1">
    <location>
        <begin position="1161"/>
        <end position="1201"/>
    </location>
</feature>
<feature type="region of interest" description="Disordered" evidence="1">
    <location>
        <begin position="1"/>
        <end position="114"/>
    </location>
</feature>
<accession>A0A316U479</accession>
<name>A0A316U479_9BASI</name>
<feature type="region of interest" description="Disordered" evidence="1">
    <location>
        <begin position="329"/>
        <end position="354"/>
    </location>
</feature>
<reference evidence="2 3" key="1">
    <citation type="journal article" date="2018" name="Mol. Biol. Evol.">
        <title>Broad Genomic Sampling Reveals a Smut Pathogenic Ancestry of the Fungal Clade Ustilaginomycotina.</title>
        <authorList>
            <person name="Kijpornyongpan T."/>
            <person name="Mondo S.J."/>
            <person name="Barry K."/>
            <person name="Sandor L."/>
            <person name="Lee J."/>
            <person name="Lipzen A."/>
            <person name="Pangilinan J."/>
            <person name="LaButti K."/>
            <person name="Hainaut M."/>
            <person name="Henrissat B."/>
            <person name="Grigoriev I.V."/>
            <person name="Spatafora J.W."/>
            <person name="Aime M.C."/>
        </authorList>
    </citation>
    <scope>NUCLEOTIDE SEQUENCE [LARGE SCALE GENOMIC DNA]</scope>
    <source>
        <strain evidence="2 3">MCA 4718</strain>
    </source>
</reference>
<feature type="compositionally biased region" description="Polar residues" evidence="1">
    <location>
        <begin position="219"/>
        <end position="231"/>
    </location>
</feature>
<dbReference type="OrthoDB" id="5593376at2759"/>
<feature type="compositionally biased region" description="Polar residues" evidence="1">
    <location>
        <begin position="599"/>
        <end position="620"/>
    </location>
</feature>
<feature type="compositionally biased region" description="Pro residues" evidence="1">
    <location>
        <begin position="487"/>
        <end position="500"/>
    </location>
</feature>
<feature type="compositionally biased region" description="Low complexity" evidence="1">
    <location>
        <begin position="1179"/>
        <end position="1201"/>
    </location>
</feature>
<feature type="region of interest" description="Disordered" evidence="1">
    <location>
        <begin position="1364"/>
        <end position="1389"/>
    </location>
</feature>
<feature type="compositionally biased region" description="Polar residues" evidence="1">
    <location>
        <begin position="1026"/>
        <end position="1044"/>
    </location>
</feature>
<evidence type="ECO:0000256" key="1">
    <source>
        <dbReference type="SAM" id="MobiDB-lite"/>
    </source>
</evidence>
<proteinExistence type="predicted"/>
<feature type="compositionally biased region" description="Low complexity" evidence="1">
    <location>
        <begin position="561"/>
        <end position="570"/>
    </location>
</feature>
<feature type="compositionally biased region" description="Polar residues" evidence="1">
    <location>
        <begin position="972"/>
        <end position="986"/>
    </location>
</feature>